<dbReference type="AlphaFoldDB" id="A0AAV0ZEF4"/>
<dbReference type="Proteomes" id="UP001157006">
    <property type="component" value="Chromosome 2"/>
</dbReference>
<dbReference type="EMBL" id="OX451737">
    <property type="protein sequence ID" value="CAI8596181.1"/>
    <property type="molecule type" value="Genomic_DNA"/>
</dbReference>
<gene>
    <name evidence="1" type="ORF">VFH_II022400</name>
</gene>
<evidence type="ECO:0000313" key="2">
    <source>
        <dbReference type="Proteomes" id="UP001157006"/>
    </source>
</evidence>
<evidence type="ECO:0000313" key="1">
    <source>
        <dbReference type="EMBL" id="CAI8596181.1"/>
    </source>
</evidence>
<name>A0AAV0ZEF4_VICFA</name>
<accession>A0AAV0ZEF4</accession>
<keyword evidence="2" id="KW-1185">Reference proteome</keyword>
<proteinExistence type="predicted"/>
<organism evidence="1 2">
    <name type="scientific">Vicia faba</name>
    <name type="common">Broad bean</name>
    <name type="synonym">Faba vulgaris</name>
    <dbReference type="NCBI Taxonomy" id="3906"/>
    <lineage>
        <taxon>Eukaryota</taxon>
        <taxon>Viridiplantae</taxon>
        <taxon>Streptophyta</taxon>
        <taxon>Embryophyta</taxon>
        <taxon>Tracheophyta</taxon>
        <taxon>Spermatophyta</taxon>
        <taxon>Magnoliopsida</taxon>
        <taxon>eudicotyledons</taxon>
        <taxon>Gunneridae</taxon>
        <taxon>Pentapetalae</taxon>
        <taxon>rosids</taxon>
        <taxon>fabids</taxon>
        <taxon>Fabales</taxon>
        <taxon>Fabaceae</taxon>
        <taxon>Papilionoideae</taxon>
        <taxon>50 kb inversion clade</taxon>
        <taxon>NPAAA clade</taxon>
        <taxon>Hologalegina</taxon>
        <taxon>IRL clade</taxon>
        <taxon>Fabeae</taxon>
        <taxon>Vicia</taxon>
    </lineage>
</organism>
<reference evidence="1 2" key="1">
    <citation type="submission" date="2023-01" db="EMBL/GenBank/DDBJ databases">
        <authorList>
            <person name="Kreplak J."/>
        </authorList>
    </citation>
    <scope>NUCLEOTIDE SEQUENCE [LARGE SCALE GENOMIC DNA]</scope>
</reference>
<sequence length="128" mass="14459">MKPQSSFSWIFNQQQSSRLPLFLFFSIKPKFENNFDGSTKADTFGDDYVNSLTQATKNNNNVDGLKKLQLWKEAVGESQAIEMAREEASRACEEAALANACADEANANAREAMAETAKLKRKFEEFYK</sequence>
<protein>
    <submittedName>
        <fullName evidence="1">Uncharacterized protein</fullName>
    </submittedName>
</protein>